<dbReference type="PANTHER" id="PTHR48109:SF4">
    <property type="entry name" value="DIHYDROOROTATE DEHYDROGENASE (QUINONE), MITOCHONDRIAL"/>
    <property type="match status" value="1"/>
</dbReference>
<name>A0A1C3H7C3_9GAMM</name>
<keyword evidence="6 11" id="KW-0288">FMN</keyword>
<dbReference type="NCBIfam" id="TIGR01036">
    <property type="entry name" value="pyrD_sub2"/>
    <property type="match status" value="1"/>
</dbReference>
<dbReference type="InterPro" id="IPR005720">
    <property type="entry name" value="Dihydroorotate_DH_cat"/>
</dbReference>
<gene>
    <name evidence="11" type="primary">pyrD</name>
    <name evidence="13" type="ORF">CHUV0807_2462</name>
</gene>
<evidence type="ECO:0000313" key="13">
    <source>
        <dbReference type="EMBL" id="SAM72380.1"/>
    </source>
</evidence>
<accession>A0A1C3H7C3</accession>
<feature type="binding site" evidence="11">
    <location>
        <begin position="107"/>
        <end position="111"/>
    </location>
    <ligand>
        <name>substrate</name>
    </ligand>
</feature>
<evidence type="ECO:0000256" key="6">
    <source>
        <dbReference type="ARBA" id="ARBA00022643"/>
    </source>
</evidence>
<dbReference type="RefSeq" id="WP_079542267.1">
    <property type="nucleotide sequence ID" value="NZ_FKLO01000082.1"/>
</dbReference>
<dbReference type="PANTHER" id="PTHR48109">
    <property type="entry name" value="DIHYDROOROTATE DEHYDROGENASE (QUINONE), MITOCHONDRIAL-RELATED"/>
    <property type="match status" value="1"/>
</dbReference>
<dbReference type="GO" id="GO:0005737">
    <property type="term" value="C:cytoplasm"/>
    <property type="evidence" value="ECO:0007669"/>
    <property type="project" value="InterPro"/>
</dbReference>
<dbReference type="EMBL" id="FKLO01000082">
    <property type="protein sequence ID" value="SAM72380.1"/>
    <property type="molecule type" value="Genomic_DNA"/>
</dbReference>
<comment type="catalytic activity">
    <reaction evidence="10 11">
        <text>(S)-dihydroorotate + a quinone = orotate + a quinol</text>
        <dbReference type="Rhea" id="RHEA:30187"/>
        <dbReference type="ChEBI" id="CHEBI:24646"/>
        <dbReference type="ChEBI" id="CHEBI:30839"/>
        <dbReference type="ChEBI" id="CHEBI:30864"/>
        <dbReference type="ChEBI" id="CHEBI:132124"/>
        <dbReference type="EC" id="1.3.5.2"/>
    </reaction>
</comment>
<feature type="binding site" evidence="11">
    <location>
        <position position="136"/>
    </location>
    <ligand>
        <name>FMN</name>
        <dbReference type="ChEBI" id="CHEBI:58210"/>
    </ligand>
</feature>
<dbReference type="GO" id="GO:0106430">
    <property type="term" value="F:dihydroorotate dehydrogenase (quinone) activity"/>
    <property type="evidence" value="ECO:0007669"/>
    <property type="project" value="UniProtKB-EC"/>
</dbReference>
<feature type="binding site" evidence="11">
    <location>
        <position position="174"/>
    </location>
    <ligand>
        <name>substrate</name>
    </ligand>
</feature>
<evidence type="ECO:0000256" key="5">
    <source>
        <dbReference type="ARBA" id="ARBA00022630"/>
    </source>
</evidence>
<keyword evidence="9 11" id="KW-0472">Membrane</keyword>
<dbReference type="AlphaFoldDB" id="A0A1C3H7C3"/>
<dbReference type="UniPathway" id="UPA00070">
    <property type="reaction ID" value="UER00946"/>
</dbReference>
<dbReference type="InterPro" id="IPR012135">
    <property type="entry name" value="Dihydroorotate_DH_1_2"/>
</dbReference>
<keyword evidence="7 11" id="KW-0665">Pyrimidine biosynthesis</keyword>
<evidence type="ECO:0000256" key="10">
    <source>
        <dbReference type="ARBA" id="ARBA00048639"/>
    </source>
</evidence>
<protein>
    <recommendedName>
        <fullName evidence="11">Dihydroorotate dehydrogenase (quinone)</fullName>
        <ecNumber evidence="11">1.3.5.2</ecNumber>
    </recommendedName>
    <alternativeName>
        <fullName evidence="11">DHOdehase</fullName>
        <shortName evidence="11">DHOD</shortName>
        <shortName evidence="11">DHODase</shortName>
    </alternativeName>
    <alternativeName>
        <fullName evidence="11">Dihydroorotate oxidase</fullName>
    </alternativeName>
</protein>
<feature type="binding site" evidence="11">
    <location>
        <position position="242"/>
    </location>
    <ligand>
        <name>FMN</name>
        <dbReference type="ChEBI" id="CHEBI:58210"/>
    </ligand>
</feature>
<feature type="binding site" evidence="11">
    <location>
        <position position="82"/>
    </location>
    <ligand>
        <name>FMN</name>
        <dbReference type="ChEBI" id="CHEBI:58210"/>
    </ligand>
</feature>
<dbReference type="Pfam" id="PF01180">
    <property type="entry name" value="DHO_dh"/>
    <property type="match status" value="1"/>
</dbReference>
<dbReference type="GO" id="GO:0044205">
    <property type="term" value="P:'de novo' UMP biosynthetic process"/>
    <property type="evidence" value="ECO:0007669"/>
    <property type="project" value="UniProtKB-UniRule"/>
</dbReference>
<evidence type="ECO:0000256" key="7">
    <source>
        <dbReference type="ARBA" id="ARBA00022975"/>
    </source>
</evidence>
<dbReference type="EC" id="1.3.5.2" evidence="11"/>
<comment type="function">
    <text evidence="1 11">Catalyzes the conversion of dihydroorotate to orotate with quinone as electron acceptor.</text>
</comment>
<proteinExistence type="inferred from homology"/>
<dbReference type="HAMAP" id="MF_00225">
    <property type="entry name" value="DHO_dh_type2"/>
    <property type="match status" value="1"/>
</dbReference>
<keyword evidence="11" id="KW-1003">Cell membrane</keyword>
<comment type="subunit">
    <text evidence="11">Monomer.</text>
</comment>
<reference evidence="14" key="1">
    <citation type="submission" date="2016-04" db="EMBL/GenBank/DDBJ databases">
        <authorList>
            <person name="Tagini F."/>
        </authorList>
    </citation>
    <scope>NUCLEOTIDE SEQUENCE [LARGE SCALE GENOMIC DNA]</scope>
    <source>
        <strain evidence="14">CHUV0807</strain>
    </source>
</reference>
<feature type="binding site" evidence="11">
    <location>
        <position position="214"/>
    </location>
    <ligand>
        <name>FMN</name>
        <dbReference type="ChEBI" id="CHEBI:58210"/>
    </ligand>
</feature>
<evidence type="ECO:0000313" key="14">
    <source>
        <dbReference type="Proteomes" id="UP000190837"/>
    </source>
</evidence>
<evidence type="ECO:0000259" key="12">
    <source>
        <dbReference type="Pfam" id="PF01180"/>
    </source>
</evidence>
<comment type="subcellular location">
    <subcellularLocation>
        <location evidence="11">Cell membrane</location>
        <topology evidence="11">Peripheral membrane protein</topology>
    </subcellularLocation>
    <subcellularLocation>
        <location evidence="2">Membrane</location>
    </subcellularLocation>
</comment>
<feature type="binding site" evidence="11">
    <location>
        <begin position="58"/>
        <end position="62"/>
    </location>
    <ligand>
        <name>FMN</name>
        <dbReference type="ChEBI" id="CHEBI:58210"/>
    </ligand>
</feature>
<dbReference type="PROSITE" id="PS00911">
    <property type="entry name" value="DHODEHASE_1"/>
    <property type="match status" value="1"/>
</dbReference>
<dbReference type="InterPro" id="IPR001295">
    <property type="entry name" value="Dihydroorotate_DH_CS"/>
</dbReference>
<dbReference type="PIRSF" id="PIRSF000164">
    <property type="entry name" value="DHO_oxidase"/>
    <property type="match status" value="1"/>
</dbReference>
<evidence type="ECO:0000256" key="1">
    <source>
        <dbReference type="ARBA" id="ARBA00003125"/>
    </source>
</evidence>
<dbReference type="Proteomes" id="UP000190837">
    <property type="component" value="Unassembled WGS sequence"/>
</dbReference>
<feature type="active site" description="Nucleophile" evidence="11">
    <location>
        <position position="172"/>
    </location>
</feature>
<keyword evidence="5 11" id="KW-0285">Flavoprotein</keyword>
<evidence type="ECO:0000256" key="2">
    <source>
        <dbReference type="ARBA" id="ARBA00004370"/>
    </source>
</evidence>
<dbReference type="NCBIfam" id="NF003645">
    <property type="entry name" value="PRK05286.1-2"/>
    <property type="match status" value="1"/>
</dbReference>
<evidence type="ECO:0000256" key="3">
    <source>
        <dbReference type="ARBA" id="ARBA00005161"/>
    </source>
</evidence>
<dbReference type="SUPFAM" id="SSF51395">
    <property type="entry name" value="FMN-linked oxidoreductases"/>
    <property type="match status" value="1"/>
</dbReference>
<evidence type="ECO:0000256" key="11">
    <source>
        <dbReference type="HAMAP-Rule" id="MF_00225"/>
    </source>
</evidence>
<evidence type="ECO:0000256" key="9">
    <source>
        <dbReference type="ARBA" id="ARBA00023136"/>
    </source>
</evidence>
<feature type="binding site" evidence="11">
    <location>
        <position position="62"/>
    </location>
    <ligand>
        <name>substrate</name>
    </ligand>
</feature>
<sequence>MNPYDYLRPLLFRLDPERAHNRTLALLARMPVFMPRGTGGKPVELMGLTFPNRLGLAAGLDKNGVAVSAFDRAGFGFIEVGTVTPRPQPGNPRPRLFRLPEHEAIINRMGFNNLGIDALTARLATTPKPRALLGINLGKNKDTPNEAALDDYRIGLQKAWAHADYLTINISSPNTAGLRDLQHGAALRDLLAGIKAEQQRLADETARRVPVVVKIAPDLDDAALYATLDSIAEAGMDGIIATNTTLDKTAVASHPHGGEQGGLSGAPLTAASTAIVKKIRAHLPQMALIAAGGVMRATDMQAKLDAGADLVQIYSGLIYRGPQLVRDCLRHLDQA</sequence>
<dbReference type="InterPro" id="IPR050074">
    <property type="entry name" value="DHO_dehydrogenase"/>
</dbReference>
<feature type="binding site" evidence="11">
    <location>
        <begin position="243"/>
        <end position="244"/>
    </location>
    <ligand>
        <name>substrate</name>
    </ligand>
</feature>
<organism evidence="13 14">
    <name type="scientific">Cardiobacterium hominis</name>
    <dbReference type="NCBI Taxonomy" id="2718"/>
    <lineage>
        <taxon>Bacteria</taxon>
        <taxon>Pseudomonadati</taxon>
        <taxon>Pseudomonadota</taxon>
        <taxon>Gammaproteobacteria</taxon>
        <taxon>Cardiobacteriales</taxon>
        <taxon>Cardiobacteriaceae</taxon>
        <taxon>Cardiobacterium</taxon>
    </lineage>
</organism>
<dbReference type="InterPro" id="IPR013785">
    <property type="entry name" value="Aldolase_TIM"/>
</dbReference>
<evidence type="ECO:0000256" key="4">
    <source>
        <dbReference type="ARBA" id="ARBA00005359"/>
    </source>
</evidence>
<comment type="pathway">
    <text evidence="3 11">Pyrimidine metabolism; UMP biosynthesis via de novo pathway; orotate from (S)-dihydroorotate (quinone route): step 1/1.</text>
</comment>
<keyword evidence="8 11" id="KW-0560">Oxidoreductase</keyword>
<comment type="cofactor">
    <cofactor evidence="11">
        <name>FMN</name>
        <dbReference type="ChEBI" id="CHEBI:58210"/>
    </cofactor>
    <text evidence="11">Binds 1 FMN per subunit.</text>
</comment>
<feature type="domain" description="Dihydroorotate dehydrogenase catalytic" evidence="12">
    <location>
        <begin position="43"/>
        <end position="333"/>
    </location>
</feature>
<dbReference type="GO" id="GO:0005886">
    <property type="term" value="C:plasma membrane"/>
    <property type="evidence" value="ECO:0007669"/>
    <property type="project" value="UniProtKB-SubCell"/>
</dbReference>
<dbReference type="CDD" id="cd04738">
    <property type="entry name" value="DHOD_2_like"/>
    <property type="match status" value="1"/>
</dbReference>
<feature type="binding site" evidence="11">
    <location>
        <position position="265"/>
    </location>
    <ligand>
        <name>FMN</name>
        <dbReference type="ChEBI" id="CHEBI:58210"/>
    </ligand>
</feature>
<dbReference type="GO" id="GO:0006207">
    <property type="term" value="P:'de novo' pyrimidine nucleobase biosynthetic process"/>
    <property type="evidence" value="ECO:0007669"/>
    <property type="project" value="UniProtKB-UniRule"/>
</dbReference>
<dbReference type="NCBIfam" id="NF003646">
    <property type="entry name" value="PRK05286.1-4"/>
    <property type="match status" value="1"/>
</dbReference>
<feature type="binding site" evidence="11">
    <location>
        <begin position="314"/>
        <end position="315"/>
    </location>
    <ligand>
        <name>FMN</name>
        <dbReference type="ChEBI" id="CHEBI:58210"/>
    </ligand>
</feature>
<evidence type="ECO:0000256" key="8">
    <source>
        <dbReference type="ARBA" id="ARBA00023002"/>
    </source>
</evidence>
<comment type="similarity">
    <text evidence="4 11">Belongs to the dihydroorotate dehydrogenase family. Type 2 subfamily.</text>
</comment>
<feature type="binding site" evidence="11">
    <location>
        <position position="293"/>
    </location>
    <ligand>
        <name>FMN</name>
        <dbReference type="ChEBI" id="CHEBI:58210"/>
    </ligand>
</feature>
<dbReference type="Gene3D" id="3.20.20.70">
    <property type="entry name" value="Aldolase class I"/>
    <property type="match status" value="1"/>
</dbReference>
<feature type="binding site" evidence="11">
    <location>
        <position position="169"/>
    </location>
    <ligand>
        <name>FMN</name>
        <dbReference type="ChEBI" id="CHEBI:58210"/>
    </ligand>
</feature>
<feature type="binding site" evidence="11">
    <location>
        <position position="169"/>
    </location>
    <ligand>
        <name>substrate</name>
    </ligand>
</feature>
<dbReference type="InterPro" id="IPR005719">
    <property type="entry name" value="Dihydroorotate_DH_2"/>
</dbReference>
<dbReference type="NCBIfam" id="NF003652">
    <property type="entry name" value="PRK05286.2-5"/>
    <property type="match status" value="1"/>
</dbReference>